<comment type="caution">
    <text evidence="3">The sequence shown here is derived from an EMBL/GenBank/DDBJ whole genome shotgun (WGS) entry which is preliminary data.</text>
</comment>
<feature type="signal peptide" evidence="2">
    <location>
        <begin position="1"/>
        <end position="17"/>
    </location>
</feature>
<gene>
    <name evidence="3" type="ORF">KPL81_15860</name>
</gene>
<dbReference type="Pfam" id="PF05573">
    <property type="entry name" value="NosL"/>
    <property type="match status" value="1"/>
</dbReference>
<dbReference type="PROSITE" id="PS51257">
    <property type="entry name" value="PROKAR_LIPOPROTEIN"/>
    <property type="match status" value="1"/>
</dbReference>
<accession>A0ABS6ZUM8</accession>
<feature type="compositionally biased region" description="Basic and acidic residues" evidence="1">
    <location>
        <begin position="181"/>
        <end position="194"/>
    </location>
</feature>
<keyword evidence="2" id="KW-0732">Signal</keyword>
<dbReference type="InterPro" id="IPR008719">
    <property type="entry name" value="N2O_reductase_NosL"/>
</dbReference>
<protein>
    <submittedName>
        <fullName evidence="3">Nitrous oxide reductase accessory protein NosL</fullName>
    </submittedName>
</protein>
<dbReference type="Proteomes" id="UP000769617">
    <property type="component" value="Unassembled WGS sequence"/>
</dbReference>
<evidence type="ECO:0000256" key="1">
    <source>
        <dbReference type="SAM" id="MobiDB-lite"/>
    </source>
</evidence>
<dbReference type="PANTHER" id="PTHR41247:SF1">
    <property type="entry name" value="HTH-TYPE TRANSCRIPTIONAL REPRESSOR YCNK"/>
    <property type="match status" value="1"/>
</dbReference>
<reference evidence="3 4" key="1">
    <citation type="submission" date="2021-07" db="EMBL/GenBank/DDBJ databases">
        <authorList>
            <person name="So Y."/>
        </authorList>
    </citation>
    <scope>NUCLEOTIDE SEQUENCE [LARGE SCALE GENOMIC DNA]</scope>
    <source>
        <strain evidence="3 4">Y3S6</strain>
    </source>
</reference>
<dbReference type="PANTHER" id="PTHR41247">
    <property type="entry name" value="HTH-TYPE TRANSCRIPTIONAL REPRESSOR YCNK"/>
    <property type="match status" value="1"/>
</dbReference>
<proteinExistence type="predicted"/>
<evidence type="ECO:0000256" key="2">
    <source>
        <dbReference type="SAM" id="SignalP"/>
    </source>
</evidence>
<feature type="chain" id="PRO_5047291551" evidence="2">
    <location>
        <begin position="18"/>
        <end position="194"/>
    </location>
</feature>
<keyword evidence="4" id="KW-1185">Reference proteome</keyword>
<dbReference type="EMBL" id="JAHYCA010000006">
    <property type="protein sequence ID" value="MBW6392629.1"/>
    <property type="molecule type" value="Genomic_DNA"/>
</dbReference>
<dbReference type="Gene3D" id="3.30.70.2060">
    <property type="match status" value="1"/>
</dbReference>
<sequence length="194" mass="20745">MSRYLLLPLLLLSLLLAGCGEPETTALAAAEPIESGDSCHVCGMLIDEHPGPKGQAFLDKSTSALKFCSTAELFAFLRQPENETRLSHAYVHDVAVAPWATPSDDAFVLASEAWYVAGHDQRGSMGHTLASFKQRHHAEAFAETHGGELYAFDDIDLDLLARLSRGELGGGDAMASMTDHASGHADMHDTSGAH</sequence>
<dbReference type="SUPFAM" id="SSF160387">
    <property type="entry name" value="NosL/MerB-like"/>
    <property type="match status" value="1"/>
</dbReference>
<name>A0ABS6ZUM8_9GAMM</name>
<feature type="region of interest" description="Disordered" evidence="1">
    <location>
        <begin position="174"/>
        <end position="194"/>
    </location>
</feature>
<evidence type="ECO:0000313" key="4">
    <source>
        <dbReference type="Proteomes" id="UP000769617"/>
    </source>
</evidence>
<dbReference type="RefSeq" id="WP_219793013.1">
    <property type="nucleotide sequence ID" value="NZ_JAHYCA010000006.1"/>
</dbReference>
<evidence type="ECO:0000313" key="3">
    <source>
        <dbReference type="EMBL" id="MBW6392629.1"/>
    </source>
</evidence>
<dbReference type="Gene3D" id="3.30.70.2050">
    <property type="match status" value="1"/>
</dbReference>
<organism evidence="3 4">
    <name type="scientific">Billgrantia antri</name>
    <dbReference type="NCBI Taxonomy" id="2846777"/>
    <lineage>
        <taxon>Bacteria</taxon>
        <taxon>Pseudomonadati</taxon>
        <taxon>Pseudomonadota</taxon>
        <taxon>Gammaproteobacteria</taxon>
        <taxon>Oceanospirillales</taxon>
        <taxon>Halomonadaceae</taxon>
        <taxon>Billgrantia</taxon>
    </lineage>
</organism>